<dbReference type="PANTHER" id="PTHR37260">
    <property type="entry name" value="PHOSPHORELAY PROTEIN"/>
    <property type="match status" value="1"/>
</dbReference>
<organism evidence="2 3">
    <name type="scientific">Durio zibethinus</name>
    <name type="common">Durian</name>
    <dbReference type="NCBI Taxonomy" id="66656"/>
    <lineage>
        <taxon>Eukaryota</taxon>
        <taxon>Viridiplantae</taxon>
        <taxon>Streptophyta</taxon>
        <taxon>Embryophyta</taxon>
        <taxon>Tracheophyta</taxon>
        <taxon>Spermatophyta</taxon>
        <taxon>Magnoliopsida</taxon>
        <taxon>eudicotyledons</taxon>
        <taxon>Gunneridae</taxon>
        <taxon>Pentapetalae</taxon>
        <taxon>rosids</taxon>
        <taxon>malvids</taxon>
        <taxon>Malvales</taxon>
        <taxon>Malvaceae</taxon>
        <taxon>Helicteroideae</taxon>
        <taxon>Durio</taxon>
    </lineage>
</organism>
<protein>
    <submittedName>
        <fullName evidence="3">Uncharacterized protein LOC111309317</fullName>
    </submittedName>
</protein>
<name>A0A6P6AGX0_DURZI</name>
<keyword evidence="2" id="KW-1185">Reference proteome</keyword>
<gene>
    <name evidence="3" type="primary">LOC111309317</name>
</gene>
<proteinExistence type="predicted"/>
<dbReference type="RefSeq" id="XP_022764125.1">
    <property type="nucleotide sequence ID" value="XM_022908390.1"/>
</dbReference>
<sequence length="456" mass="49416">MDAKALAKSKRAHSQHHSKKTHSSQKPKPPSAGANDAASAKRLTGKQIREETHQGQRGSALPLNWDRYKEDFYSGSEDPSGDSASQAPDIVVPKSKGADFRHLIAEAQSRLHSNPYSDSLSSLDDVLPGDFNQFLGSMLAVRGEGVLSWVGNDNFVVEDRLTATPEASFLSLNLHALAEQLEKVDLPERLFIEEDLLQPKQHAERSKVNSSQESEQMQMTSEGKAYATITEDLTLFAAKNVEHISLGSGSQAIDATLSNGGLDLVDEVYSDFISSQHGKSGESRAEDNSNSASVSDKRDSTFEAATAEAELDMLLNSFSESKLLDTSGLKSEKPSSDFHREGTPFLPQVARKGVDSSKSAAITSSFDDVLDNLLQETSTMVNQGVDSSKSAAVNSTVDDFLDDLLAETSTMVNQNRLSRHEDAKAVPDDNIQSSLSSQSASKSKVLNDFDSWLDTI</sequence>
<dbReference type="GeneID" id="111309317"/>
<reference evidence="3" key="1">
    <citation type="submission" date="2025-08" db="UniProtKB">
        <authorList>
            <consortium name="RefSeq"/>
        </authorList>
    </citation>
    <scope>IDENTIFICATION</scope>
    <source>
        <tissue evidence="3">Fruit stalk</tissue>
    </source>
</reference>
<accession>A0A6P6AGX0</accession>
<dbReference type="KEGG" id="dzi:111309317"/>
<dbReference type="InterPro" id="IPR053342">
    <property type="entry name" value="Exosome_cofactor/PTGS_suppr"/>
</dbReference>
<evidence type="ECO:0000313" key="3">
    <source>
        <dbReference type="RefSeq" id="XP_022764125.1"/>
    </source>
</evidence>
<feature type="compositionally biased region" description="Basic and acidic residues" evidence="1">
    <location>
        <begin position="418"/>
        <end position="427"/>
    </location>
</feature>
<dbReference type="Proteomes" id="UP000515121">
    <property type="component" value="Unplaced"/>
</dbReference>
<feature type="region of interest" description="Disordered" evidence="1">
    <location>
        <begin position="201"/>
        <end position="222"/>
    </location>
</feature>
<feature type="compositionally biased region" description="Low complexity" evidence="1">
    <location>
        <begin position="432"/>
        <end position="444"/>
    </location>
</feature>
<feature type="region of interest" description="Disordered" evidence="1">
    <location>
        <begin position="1"/>
        <end position="63"/>
    </location>
</feature>
<dbReference type="AlphaFoldDB" id="A0A6P6AGX0"/>
<feature type="region of interest" description="Disordered" evidence="1">
    <location>
        <begin position="275"/>
        <end position="301"/>
    </location>
</feature>
<feature type="region of interest" description="Disordered" evidence="1">
    <location>
        <begin position="413"/>
        <end position="444"/>
    </location>
</feature>
<evidence type="ECO:0000313" key="2">
    <source>
        <dbReference type="Proteomes" id="UP000515121"/>
    </source>
</evidence>
<feature type="compositionally biased region" description="Basic residues" evidence="1">
    <location>
        <begin position="7"/>
        <end position="25"/>
    </location>
</feature>
<dbReference type="PANTHER" id="PTHR37260:SF2">
    <property type="entry name" value="PROTEIN ECERIFERUM 16"/>
    <property type="match status" value="1"/>
</dbReference>
<dbReference type="OrthoDB" id="685075at2759"/>
<evidence type="ECO:0000256" key="1">
    <source>
        <dbReference type="SAM" id="MobiDB-lite"/>
    </source>
</evidence>
<feature type="compositionally biased region" description="Low complexity" evidence="1">
    <location>
        <begin position="210"/>
        <end position="222"/>
    </location>
</feature>